<organism evidence="1 2">
    <name type="scientific">Tulasnella calospora MUT 4182</name>
    <dbReference type="NCBI Taxonomy" id="1051891"/>
    <lineage>
        <taxon>Eukaryota</taxon>
        <taxon>Fungi</taxon>
        <taxon>Dikarya</taxon>
        <taxon>Basidiomycota</taxon>
        <taxon>Agaricomycotina</taxon>
        <taxon>Agaricomycetes</taxon>
        <taxon>Cantharellales</taxon>
        <taxon>Tulasnellaceae</taxon>
        <taxon>Tulasnella</taxon>
    </lineage>
</organism>
<evidence type="ECO:0000313" key="1">
    <source>
        <dbReference type="EMBL" id="KIO33400.1"/>
    </source>
</evidence>
<gene>
    <name evidence="1" type="ORF">M407DRAFT_17669</name>
</gene>
<reference evidence="1 2" key="1">
    <citation type="submission" date="2014-04" db="EMBL/GenBank/DDBJ databases">
        <authorList>
            <consortium name="DOE Joint Genome Institute"/>
            <person name="Kuo A."/>
            <person name="Girlanda M."/>
            <person name="Perotto S."/>
            <person name="Kohler A."/>
            <person name="Nagy L.G."/>
            <person name="Floudas D."/>
            <person name="Copeland A."/>
            <person name="Barry K.W."/>
            <person name="Cichocki N."/>
            <person name="Veneault-Fourrey C."/>
            <person name="LaButti K."/>
            <person name="Lindquist E.A."/>
            <person name="Lipzen A."/>
            <person name="Lundell T."/>
            <person name="Morin E."/>
            <person name="Murat C."/>
            <person name="Sun H."/>
            <person name="Tunlid A."/>
            <person name="Henrissat B."/>
            <person name="Grigoriev I.V."/>
            <person name="Hibbett D.S."/>
            <person name="Martin F."/>
            <person name="Nordberg H.P."/>
            <person name="Cantor M.N."/>
            <person name="Hua S.X."/>
        </authorList>
    </citation>
    <scope>NUCLEOTIDE SEQUENCE [LARGE SCALE GENOMIC DNA]</scope>
    <source>
        <strain evidence="1 2">MUT 4182</strain>
    </source>
</reference>
<accession>A0A0C3QL64</accession>
<name>A0A0C3QL64_9AGAM</name>
<reference evidence="2" key="2">
    <citation type="submission" date="2015-01" db="EMBL/GenBank/DDBJ databases">
        <title>Evolutionary Origins and Diversification of the Mycorrhizal Mutualists.</title>
        <authorList>
            <consortium name="DOE Joint Genome Institute"/>
            <consortium name="Mycorrhizal Genomics Consortium"/>
            <person name="Kohler A."/>
            <person name="Kuo A."/>
            <person name="Nagy L.G."/>
            <person name="Floudas D."/>
            <person name="Copeland A."/>
            <person name="Barry K.W."/>
            <person name="Cichocki N."/>
            <person name="Veneault-Fourrey C."/>
            <person name="LaButti K."/>
            <person name="Lindquist E.A."/>
            <person name="Lipzen A."/>
            <person name="Lundell T."/>
            <person name="Morin E."/>
            <person name="Murat C."/>
            <person name="Riley R."/>
            <person name="Ohm R."/>
            <person name="Sun H."/>
            <person name="Tunlid A."/>
            <person name="Henrissat B."/>
            <person name="Grigoriev I.V."/>
            <person name="Hibbett D.S."/>
            <person name="Martin F."/>
        </authorList>
    </citation>
    <scope>NUCLEOTIDE SEQUENCE [LARGE SCALE GENOMIC DNA]</scope>
    <source>
        <strain evidence="2">MUT 4182</strain>
    </source>
</reference>
<dbReference type="EMBL" id="KN822948">
    <property type="protein sequence ID" value="KIO33400.1"/>
    <property type="molecule type" value="Genomic_DNA"/>
</dbReference>
<dbReference type="AlphaFoldDB" id="A0A0C3QL64"/>
<protein>
    <submittedName>
        <fullName evidence="1">Uncharacterized protein</fullName>
    </submittedName>
</protein>
<evidence type="ECO:0000313" key="2">
    <source>
        <dbReference type="Proteomes" id="UP000054248"/>
    </source>
</evidence>
<keyword evidence="2" id="KW-1185">Reference proteome</keyword>
<proteinExistence type="predicted"/>
<dbReference type="HOGENOM" id="CLU_476668_0_0_1"/>
<sequence>MDPPLISAPPNSVLWMKLIHSRWLLIQLKGFSIELVDQNAKTPLITCSPISGVVDGAVVEQDDNLHYVKLHVSTSSYVTYTFLLGLHCRSECGIFVAQIDFWEVISGFSGILDQMGSLSVFSRSTGNAETGFVNDVSQNGNLQLRCNVSKSSYTSASPETPGAGTSCEASVYQLKNEVIDAIIREDAVAVARTYTLDLYSTSKIIPLLPSQPNRPTMLDTPPCQSLVYPGLRWPLHLASILREPRPRLFTSPDAIVVMSTDVGGCYGVAATPSRSSETPSSSSSSIPLFIGEKLIDMADPGLQSFCVVWARRDNGPTKKDPHLATKSGSDLARWAIPGRLSDFPLHLDFDEKTGICAAAMASGRIWVMDSTTFSNYGKPGHPLPRGLAFESPETAKELPDPSPEPFRWPLTTPLPAPFGIKLPTDKPKEVAPEVAHIPIRRYCPESNGTSSTACQSEKESWAKTVLFTTNEAHPFSFSRGYEEVIEVKAVPGALKTNIVSGSYRDCGASSQAWMSIEQLCEHSPLREWPIDYGKLDQFLAWRDHYFKNFGRPGEKLLP</sequence>
<dbReference type="Proteomes" id="UP000054248">
    <property type="component" value="Unassembled WGS sequence"/>
</dbReference>
<dbReference type="OrthoDB" id="3239873at2759"/>